<dbReference type="PANTHER" id="PTHR32322:SF18">
    <property type="entry name" value="S-ADENOSYLMETHIONINE_S-ADENOSYLHOMOCYSTEINE TRANSPORTER"/>
    <property type="match status" value="1"/>
</dbReference>
<proteinExistence type="predicted"/>
<feature type="transmembrane region" description="Helical" evidence="6">
    <location>
        <begin position="158"/>
        <end position="176"/>
    </location>
</feature>
<dbReference type="InterPro" id="IPR037185">
    <property type="entry name" value="EmrE-like"/>
</dbReference>
<keyword evidence="9" id="KW-1185">Reference proteome</keyword>
<comment type="caution">
    <text evidence="8">The sequence shown here is derived from an EMBL/GenBank/DDBJ whole genome shotgun (WGS) entry which is preliminary data.</text>
</comment>
<feature type="transmembrane region" description="Helical" evidence="6">
    <location>
        <begin position="197"/>
        <end position="217"/>
    </location>
</feature>
<evidence type="ECO:0000256" key="5">
    <source>
        <dbReference type="ARBA" id="ARBA00023136"/>
    </source>
</evidence>
<dbReference type="Proteomes" id="UP000777002">
    <property type="component" value="Unassembled WGS sequence"/>
</dbReference>
<feature type="transmembrane region" description="Helical" evidence="6">
    <location>
        <begin position="100"/>
        <end position="119"/>
    </location>
</feature>
<dbReference type="InterPro" id="IPR000620">
    <property type="entry name" value="EamA_dom"/>
</dbReference>
<dbReference type="PANTHER" id="PTHR32322">
    <property type="entry name" value="INNER MEMBRANE TRANSPORTER"/>
    <property type="match status" value="1"/>
</dbReference>
<protein>
    <submittedName>
        <fullName evidence="8">DMT family transporter</fullName>
    </submittedName>
</protein>
<dbReference type="SUPFAM" id="SSF103481">
    <property type="entry name" value="Multidrug resistance efflux transporter EmrE"/>
    <property type="match status" value="2"/>
</dbReference>
<feature type="transmembrane region" description="Helical" evidence="6">
    <location>
        <begin position="39"/>
        <end position="61"/>
    </location>
</feature>
<feature type="transmembrane region" description="Helical" evidence="6">
    <location>
        <begin position="255"/>
        <end position="272"/>
    </location>
</feature>
<dbReference type="Pfam" id="PF00892">
    <property type="entry name" value="EamA"/>
    <property type="match status" value="2"/>
</dbReference>
<feature type="domain" description="EamA" evidence="7">
    <location>
        <begin position="159"/>
        <end position="295"/>
    </location>
</feature>
<evidence type="ECO:0000256" key="6">
    <source>
        <dbReference type="SAM" id="Phobius"/>
    </source>
</evidence>
<evidence type="ECO:0000256" key="2">
    <source>
        <dbReference type="ARBA" id="ARBA00022475"/>
    </source>
</evidence>
<evidence type="ECO:0000256" key="4">
    <source>
        <dbReference type="ARBA" id="ARBA00022989"/>
    </source>
</evidence>
<feature type="transmembrane region" description="Helical" evidence="6">
    <location>
        <begin position="7"/>
        <end position="27"/>
    </location>
</feature>
<feature type="transmembrane region" description="Helical" evidence="6">
    <location>
        <begin position="128"/>
        <end position="146"/>
    </location>
</feature>
<dbReference type="InterPro" id="IPR050638">
    <property type="entry name" value="AA-Vitamin_Transporters"/>
</dbReference>
<keyword evidence="3 6" id="KW-0812">Transmembrane</keyword>
<evidence type="ECO:0000313" key="9">
    <source>
        <dbReference type="Proteomes" id="UP000777002"/>
    </source>
</evidence>
<dbReference type="EMBL" id="JACJKX010000007">
    <property type="protein sequence ID" value="MBM6928620.1"/>
    <property type="molecule type" value="Genomic_DNA"/>
</dbReference>
<name>A0ABS2GS09_9BURK</name>
<evidence type="ECO:0000256" key="3">
    <source>
        <dbReference type="ARBA" id="ARBA00022692"/>
    </source>
</evidence>
<keyword evidence="4 6" id="KW-1133">Transmembrane helix</keyword>
<keyword evidence="5 6" id="KW-0472">Membrane</keyword>
<keyword evidence="2" id="KW-1003">Cell membrane</keyword>
<evidence type="ECO:0000313" key="8">
    <source>
        <dbReference type="EMBL" id="MBM6928620.1"/>
    </source>
</evidence>
<sequence length="321" mass="34627">MVRQSALLGHGCAAGANIIWGLMAPIAKVVMVGGLVSPLILTDLRVLGAAVLFWFASFFAPHETVSKPDLLRLFFASLFAITLNQGSYIFGVGLTTPGNATILTSSMPLWAMVLAAFLLKDPITLKKFIGIAMGAIGALTLILSKTDVAANPAIESNVWGDLLVASAQLSFAFYVVKFKDLVTRYSLFTTMKWMFTFATLCMLPFSVTSLATTQWLSLSLHEWLSIAYVVVGGTFCSYLLIVIGQRNLKPTVAAMYNYVQPVVGCLAAAAMGLDSLSWTKALAVLLIFAGVYLVTHSASAKEQAAIQEKQLEVLEKRKRQG</sequence>
<reference evidence="8 9" key="1">
    <citation type="journal article" date="2021" name="Sci. Rep.">
        <title>The distribution of antibiotic resistance genes in chicken gut microbiota commensals.</title>
        <authorList>
            <person name="Juricova H."/>
            <person name="Matiasovicova J."/>
            <person name="Kubasova T."/>
            <person name="Cejkova D."/>
            <person name="Rychlik I."/>
        </authorList>
    </citation>
    <scope>NUCLEOTIDE SEQUENCE [LARGE SCALE GENOMIC DNA]</scope>
    <source>
        <strain evidence="8 9">An562</strain>
    </source>
</reference>
<gene>
    <name evidence="8" type="ORF">H5985_04965</name>
</gene>
<feature type="transmembrane region" description="Helical" evidence="6">
    <location>
        <begin position="73"/>
        <end position="94"/>
    </location>
</feature>
<feature type="transmembrane region" description="Helical" evidence="6">
    <location>
        <begin position="223"/>
        <end position="243"/>
    </location>
</feature>
<evidence type="ECO:0000259" key="7">
    <source>
        <dbReference type="Pfam" id="PF00892"/>
    </source>
</evidence>
<accession>A0ABS2GS09</accession>
<feature type="transmembrane region" description="Helical" evidence="6">
    <location>
        <begin position="278"/>
        <end position="295"/>
    </location>
</feature>
<organism evidence="8 9">
    <name type="scientific">Parasutterella secunda</name>
    <dbReference type="NCBI Taxonomy" id="626947"/>
    <lineage>
        <taxon>Bacteria</taxon>
        <taxon>Pseudomonadati</taxon>
        <taxon>Pseudomonadota</taxon>
        <taxon>Betaproteobacteria</taxon>
        <taxon>Burkholderiales</taxon>
        <taxon>Sutterellaceae</taxon>
        <taxon>Parasutterella</taxon>
    </lineage>
</organism>
<comment type="subcellular location">
    <subcellularLocation>
        <location evidence="1">Cell membrane</location>
        <topology evidence="1">Multi-pass membrane protein</topology>
    </subcellularLocation>
</comment>
<evidence type="ECO:0000256" key="1">
    <source>
        <dbReference type="ARBA" id="ARBA00004651"/>
    </source>
</evidence>
<dbReference type="RefSeq" id="WP_205050207.1">
    <property type="nucleotide sequence ID" value="NZ_JACJKX010000007.1"/>
</dbReference>
<feature type="domain" description="EamA" evidence="7">
    <location>
        <begin position="9"/>
        <end position="141"/>
    </location>
</feature>